<organism evidence="2 3">
    <name type="scientific">Cuscuta europaea</name>
    <name type="common">European dodder</name>
    <dbReference type="NCBI Taxonomy" id="41803"/>
    <lineage>
        <taxon>Eukaryota</taxon>
        <taxon>Viridiplantae</taxon>
        <taxon>Streptophyta</taxon>
        <taxon>Embryophyta</taxon>
        <taxon>Tracheophyta</taxon>
        <taxon>Spermatophyta</taxon>
        <taxon>Magnoliopsida</taxon>
        <taxon>eudicotyledons</taxon>
        <taxon>Gunneridae</taxon>
        <taxon>Pentapetalae</taxon>
        <taxon>asterids</taxon>
        <taxon>lamiids</taxon>
        <taxon>Solanales</taxon>
        <taxon>Convolvulaceae</taxon>
        <taxon>Cuscuteae</taxon>
        <taxon>Cuscuta</taxon>
        <taxon>Cuscuta subgen. Cuscuta</taxon>
    </lineage>
</organism>
<feature type="region of interest" description="Disordered" evidence="1">
    <location>
        <begin position="74"/>
        <end position="113"/>
    </location>
</feature>
<dbReference type="AlphaFoldDB" id="A0A9P1EIS7"/>
<dbReference type="EMBL" id="CAMAPE010000052">
    <property type="protein sequence ID" value="CAH9108936.1"/>
    <property type="molecule type" value="Genomic_DNA"/>
</dbReference>
<evidence type="ECO:0000313" key="2">
    <source>
        <dbReference type="EMBL" id="CAH9108936.1"/>
    </source>
</evidence>
<keyword evidence="3" id="KW-1185">Reference proteome</keyword>
<feature type="non-terminal residue" evidence="2">
    <location>
        <position position="256"/>
    </location>
</feature>
<gene>
    <name evidence="2" type="ORF">CEURO_LOCUS18289</name>
</gene>
<evidence type="ECO:0000313" key="3">
    <source>
        <dbReference type="Proteomes" id="UP001152484"/>
    </source>
</evidence>
<accession>A0A9P1EIS7</accession>
<comment type="caution">
    <text evidence="2">The sequence shown here is derived from an EMBL/GenBank/DDBJ whole genome shotgun (WGS) entry which is preliminary data.</text>
</comment>
<protein>
    <submittedName>
        <fullName evidence="2">Uncharacterized protein</fullName>
    </submittedName>
</protein>
<evidence type="ECO:0000256" key="1">
    <source>
        <dbReference type="SAM" id="MobiDB-lite"/>
    </source>
</evidence>
<proteinExistence type="predicted"/>
<sequence>MGEEAENYPEIDRVYESAEGPDMDARNLFKLKKQLAKENKKKDAPAQQRAVDDIFPKVGTVDGSKEAVPVVKAAAGEDTSSDAGGSPIGELKRKRVGNGVVPPEEKKQKKGAVGMKEAPVVIVDEQPSEPSAPVAGVPWPQDHVQFSITKGTTIMHGTLNPKEFLRGATPPTDKSVLSRHADDVLCSKVLQASVTASLGLGELIQRMERYAFQKHKDDEALAVARRRLREAEEAFEVERAPLNKILDNSKTVARAE</sequence>
<dbReference type="Proteomes" id="UP001152484">
    <property type="component" value="Unassembled WGS sequence"/>
</dbReference>
<reference evidence="2" key="1">
    <citation type="submission" date="2022-07" db="EMBL/GenBank/DDBJ databases">
        <authorList>
            <person name="Macas J."/>
            <person name="Novak P."/>
            <person name="Neumann P."/>
        </authorList>
    </citation>
    <scope>NUCLEOTIDE SEQUENCE</scope>
</reference>
<name>A0A9P1EIS7_CUSEU</name>